<comment type="caution">
    <text evidence="2">The sequence shown here is derived from an EMBL/GenBank/DDBJ whole genome shotgun (WGS) entry which is preliminary data.</text>
</comment>
<dbReference type="Proteomes" id="UP001180020">
    <property type="component" value="Unassembled WGS sequence"/>
</dbReference>
<proteinExistence type="predicted"/>
<protein>
    <submittedName>
        <fullName evidence="2">Uncharacterized protein</fullName>
    </submittedName>
</protein>
<name>A0AAV9ECF0_ACOCL</name>
<feature type="region of interest" description="Disordered" evidence="1">
    <location>
        <begin position="128"/>
        <end position="170"/>
    </location>
</feature>
<evidence type="ECO:0000313" key="3">
    <source>
        <dbReference type="Proteomes" id="UP001180020"/>
    </source>
</evidence>
<evidence type="ECO:0000256" key="1">
    <source>
        <dbReference type="SAM" id="MobiDB-lite"/>
    </source>
</evidence>
<organism evidence="2 3">
    <name type="scientific">Acorus calamus</name>
    <name type="common">Sweet flag</name>
    <dbReference type="NCBI Taxonomy" id="4465"/>
    <lineage>
        <taxon>Eukaryota</taxon>
        <taxon>Viridiplantae</taxon>
        <taxon>Streptophyta</taxon>
        <taxon>Embryophyta</taxon>
        <taxon>Tracheophyta</taxon>
        <taxon>Spermatophyta</taxon>
        <taxon>Magnoliopsida</taxon>
        <taxon>Liliopsida</taxon>
        <taxon>Acoraceae</taxon>
        <taxon>Acorus</taxon>
    </lineage>
</organism>
<dbReference type="EMBL" id="JAUJYO010000008">
    <property type="protein sequence ID" value="KAK1310638.1"/>
    <property type="molecule type" value="Genomic_DNA"/>
</dbReference>
<evidence type="ECO:0000313" key="2">
    <source>
        <dbReference type="EMBL" id="KAK1310638.1"/>
    </source>
</evidence>
<keyword evidence="3" id="KW-1185">Reference proteome</keyword>
<accession>A0AAV9ECF0</accession>
<reference evidence="2" key="2">
    <citation type="submission" date="2023-06" db="EMBL/GenBank/DDBJ databases">
        <authorList>
            <person name="Ma L."/>
            <person name="Liu K.-W."/>
            <person name="Li Z."/>
            <person name="Hsiao Y.-Y."/>
            <person name="Qi Y."/>
            <person name="Fu T."/>
            <person name="Tang G."/>
            <person name="Zhang D."/>
            <person name="Sun W.-H."/>
            <person name="Liu D.-K."/>
            <person name="Li Y."/>
            <person name="Chen G.-Z."/>
            <person name="Liu X.-D."/>
            <person name="Liao X.-Y."/>
            <person name="Jiang Y.-T."/>
            <person name="Yu X."/>
            <person name="Hao Y."/>
            <person name="Huang J."/>
            <person name="Zhao X.-W."/>
            <person name="Ke S."/>
            <person name="Chen Y.-Y."/>
            <person name="Wu W.-L."/>
            <person name="Hsu J.-L."/>
            <person name="Lin Y.-F."/>
            <person name="Huang M.-D."/>
            <person name="Li C.-Y."/>
            <person name="Huang L."/>
            <person name="Wang Z.-W."/>
            <person name="Zhao X."/>
            <person name="Zhong W.-Y."/>
            <person name="Peng D.-H."/>
            <person name="Ahmad S."/>
            <person name="Lan S."/>
            <person name="Zhang J.-S."/>
            <person name="Tsai W.-C."/>
            <person name="Van De Peer Y."/>
            <person name="Liu Z.-J."/>
        </authorList>
    </citation>
    <scope>NUCLEOTIDE SEQUENCE</scope>
    <source>
        <strain evidence="2">CP</strain>
        <tissue evidence="2">Leaves</tissue>
    </source>
</reference>
<feature type="compositionally biased region" description="Polar residues" evidence="1">
    <location>
        <begin position="131"/>
        <end position="142"/>
    </location>
</feature>
<gene>
    <name evidence="2" type="ORF">QJS10_CPA08g00750</name>
</gene>
<dbReference type="AlphaFoldDB" id="A0AAV9ECF0"/>
<sequence length="170" mass="18956">MRGDKYLMQGISDRDRRWKEEVTVIRGPWQCPVAGMPPIRTSFGELRNLDPTVGIRFLNDTVQETVRDLMWDEAFFESISMEMPFPDAPELMAIAGARRFLPSGPRSGANGIVPVRGKAAGLAVSRPKLRTTGSPGQVTRRTMSPLPSYPAGKFPRELSLGQRKPRSRLC</sequence>
<reference evidence="2" key="1">
    <citation type="journal article" date="2023" name="Nat. Commun.">
        <title>Diploid and tetraploid genomes of Acorus and the evolution of monocots.</title>
        <authorList>
            <person name="Ma L."/>
            <person name="Liu K.W."/>
            <person name="Li Z."/>
            <person name="Hsiao Y.Y."/>
            <person name="Qi Y."/>
            <person name="Fu T."/>
            <person name="Tang G.D."/>
            <person name="Zhang D."/>
            <person name="Sun W.H."/>
            <person name="Liu D.K."/>
            <person name="Li Y."/>
            <person name="Chen G.Z."/>
            <person name="Liu X.D."/>
            <person name="Liao X.Y."/>
            <person name="Jiang Y.T."/>
            <person name="Yu X."/>
            <person name="Hao Y."/>
            <person name="Huang J."/>
            <person name="Zhao X.W."/>
            <person name="Ke S."/>
            <person name="Chen Y.Y."/>
            <person name="Wu W.L."/>
            <person name="Hsu J.L."/>
            <person name="Lin Y.F."/>
            <person name="Huang M.D."/>
            <person name="Li C.Y."/>
            <person name="Huang L."/>
            <person name="Wang Z.W."/>
            <person name="Zhao X."/>
            <person name="Zhong W.Y."/>
            <person name="Peng D.H."/>
            <person name="Ahmad S."/>
            <person name="Lan S."/>
            <person name="Zhang J.S."/>
            <person name="Tsai W.C."/>
            <person name="Van de Peer Y."/>
            <person name="Liu Z.J."/>
        </authorList>
    </citation>
    <scope>NUCLEOTIDE SEQUENCE</scope>
    <source>
        <strain evidence="2">CP</strain>
    </source>
</reference>